<dbReference type="GO" id="GO:0005975">
    <property type="term" value="P:carbohydrate metabolic process"/>
    <property type="evidence" value="ECO:0007669"/>
    <property type="project" value="InterPro"/>
</dbReference>
<dbReference type="SUPFAM" id="SSF53756">
    <property type="entry name" value="UDP-Glycosyltransferase/glycogen phosphorylase"/>
    <property type="match status" value="1"/>
</dbReference>
<dbReference type="Pfam" id="PF06722">
    <property type="entry name" value="EryCIII-like_C"/>
    <property type="match status" value="1"/>
</dbReference>
<evidence type="ECO:0000259" key="2">
    <source>
        <dbReference type="Pfam" id="PF06722"/>
    </source>
</evidence>
<feature type="domain" description="Glycosyltransferase family 28 N-terminal" evidence="1">
    <location>
        <begin position="10"/>
        <end position="70"/>
    </location>
</feature>
<gene>
    <name evidence="3" type="ORF">CR103_09835</name>
</gene>
<evidence type="ECO:0000313" key="4">
    <source>
        <dbReference type="Proteomes" id="UP000228593"/>
    </source>
</evidence>
<dbReference type="PANTHER" id="PTHR48050">
    <property type="entry name" value="STEROL 3-BETA-GLUCOSYLTRANSFERASE"/>
    <property type="match status" value="1"/>
</dbReference>
<dbReference type="InterPro" id="IPR010610">
    <property type="entry name" value="EryCIII-like_C"/>
</dbReference>
<dbReference type="GO" id="GO:0016758">
    <property type="term" value="F:hexosyltransferase activity"/>
    <property type="evidence" value="ECO:0007669"/>
    <property type="project" value="InterPro"/>
</dbReference>
<dbReference type="GO" id="GO:0008194">
    <property type="term" value="F:UDP-glycosyltransferase activity"/>
    <property type="evidence" value="ECO:0007669"/>
    <property type="project" value="InterPro"/>
</dbReference>
<dbReference type="InterPro" id="IPR002213">
    <property type="entry name" value="UDP_glucos_trans"/>
</dbReference>
<dbReference type="InterPro" id="IPR050426">
    <property type="entry name" value="Glycosyltransferase_28"/>
</dbReference>
<dbReference type="InterPro" id="IPR004276">
    <property type="entry name" value="GlycoTrans_28_N"/>
</dbReference>
<name>A0A2G8T1Z4_9BURK</name>
<proteinExistence type="predicted"/>
<dbReference type="Pfam" id="PF03033">
    <property type="entry name" value="Glyco_transf_28"/>
    <property type="match status" value="1"/>
</dbReference>
<dbReference type="Proteomes" id="UP000228593">
    <property type="component" value="Unassembled WGS sequence"/>
</dbReference>
<reference evidence="3 4" key="1">
    <citation type="submission" date="2017-10" db="EMBL/GenBank/DDBJ databases">
        <title>Massilia psychrophilum sp. nov., a novel purple-pigmented bacterium isolated from Tianshan glacier, Xinjiang Municipality, China.</title>
        <authorList>
            <person name="Wang H."/>
        </authorList>
    </citation>
    <scope>NUCLEOTIDE SEQUENCE [LARGE SCALE GENOMIC DNA]</scope>
    <source>
        <strain evidence="3 4">JCM 30813</strain>
    </source>
</reference>
<dbReference type="Gene3D" id="3.40.50.2000">
    <property type="entry name" value="Glycogen Phosphorylase B"/>
    <property type="match status" value="2"/>
</dbReference>
<dbReference type="EMBL" id="PDOB01000012">
    <property type="protein sequence ID" value="PIL40012.1"/>
    <property type="molecule type" value="Genomic_DNA"/>
</dbReference>
<dbReference type="AlphaFoldDB" id="A0A2G8T1Z4"/>
<feature type="domain" description="Erythromycin biosynthesis protein CIII-like C-terminal" evidence="2">
    <location>
        <begin position="306"/>
        <end position="404"/>
    </location>
</feature>
<protein>
    <submittedName>
        <fullName evidence="3">Uncharacterized protein</fullName>
    </submittedName>
</protein>
<accession>A0A2G8T1Z4</accession>
<comment type="caution">
    <text evidence="3">The sequence shown here is derived from an EMBL/GenBank/DDBJ whole genome shotgun (WGS) entry which is preliminary data.</text>
</comment>
<dbReference type="PANTHER" id="PTHR48050:SF13">
    <property type="entry name" value="STEROL 3-BETA-GLUCOSYLTRANSFERASE UGT80A2"/>
    <property type="match status" value="1"/>
</dbReference>
<evidence type="ECO:0000313" key="3">
    <source>
        <dbReference type="EMBL" id="PIL40012.1"/>
    </source>
</evidence>
<keyword evidence="4" id="KW-1185">Reference proteome</keyword>
<dbReference type="GO" id="GO:0033072">
    <property type="term" value="P:vancomycin biosynthetic process"/>
    <property type="evidence" value="ECO:0007669"/>
    <property type="project" value="UniProtKB-ARBA"/>
</dbReference>
<sequence length="428" mass="46536">MLLGIKQRHIVFATAGSLGDLHPFLALGLELKQRGHRVTVASSAIHQPIILKAGLGFRHMRPDPDNTPAFHARYMHPKTGGQFVYRDYLGPSIRTSYADLAQATQDADMLVSQSLMALAAPLVAARIGIPWVSAVLQPMSFFSTHERPHYLPFPWLSWLCGRSPQLHGKVIHSVKIHTAKWLRPVLELKQELGIVHHQHPMYEGQHSPLCVLAMFSPLLGGRQPDWPASVVQTGTALYLSDSGPVPAKLKQFLEQNSKPLVIFTLSSAASNDAGDFYRDSLNAAASLGLRALLVMGGLAASSALPAPLPDGAFRIDYAAFEDVFPHAAMIVHSGGAATSFKALQSGKPQIVVPHAHDQLDNAMRLSLLGVAIVIKKRRPGKRALRKALQTVLANADMQDKAVALGLQTRQENGVQQACDAIERHLVYA</sequence>
<organism evidence="3 4">
    <name type="scientific">Massilia psychrophila</name>
    <dbReference type="NCBI Taxonomy" id="1603353"/>
    <lineage>
        <taxon>Bacteria</taxon>
        <taxon>Pseudomonadati</taxon>
        <taxon>Pseudomonadota</taxon>
        <taxon>Betaproteobacteria</taxon>
        <taxon>Burkholderiales</taxon>
        <taxon>Oxalobacteraceae</taxon>
        <taxon>Telluria group</taxon>
        <taxon>Massilia</taxon>
    </lineage>
</organism>
<evidence type="ECO:0000259" key="1">
    <source>
        <dbReference type="Pfam" id="PF03033"/>
    </source>
</evidence>
<dbReference type="CDD" id="cd03784">
    <property type="entry name" value="GT1_Gtf-like"/>
    <property type="match status" value="1"/>
</dbReference>